<dbReference type="GeneID" id="131800404"/>
<dbReference type="EMBL" id="KA644733">
    <property type="protein sequence ID" value="AFP59362.1"/>
    <property type="molecule type" value="mRNA"/>
</dbReference>
<dbReference type="PROSITE" id="PS51450">
    <property type="entry name" value="LRR"/>
    <property type="match status" value="2"/>
</dbReference>
<dbReference type="InterPro" id="IPR003591">
    <property type="entry name" value="Leu-rich_rpt_typical-subtyp"/>
</dbReference>
<reference evidence="3" key="1">
    <citation type="submission" date="2012-08" db="EMBL/GenBank/DDBJ databases">
        <title>Transcriptome of adult Musca domestica launches a platform for comparative house fly gene expression and characterization of differential gene expression among resistant and susceptible house flies.</title>
        <authorList>
            <person name="Liu N."/>
            <person name="Zhang L."/>
            <person name="Li M."/>
            <person name="Reid W."/>
        </authorList>
    </citation>
    <scope>NUCLEOTIDE SEQUENCE</scope>
    <source>
        <strain evidence="3">ALHF</strain>
        <tissue evidence="3">Whole body</tissue>
    </source>
</reference>
<evidence type="ECO:0000313" key="5">
    <source>
        <dbReference type="RefSeq" id="XP_058985495.1"/>
    </source>
</evidence>
<evidence type="ECO:0000256" key="1">
    <source>
        <dbReference type="ARBA" id="ARBA00022614"/>
    </source>
</evidence>
<dbReference type="Gene3D" id="3.80.10.10">
    <property type="entry name" value="Ribonuclease Inhibitor"/>
    <property type="match status" value="2"/>
</dbReference>
<accession>T1P9V8</accession>
<dbReference type="SUPFAM" id="SSF52058">
    <property type="entry name" value="L domain-like"/>
    <property type="match status" value="1"/>
</dbReference>
<dbReference type="Pfam" id="PF13855">
    <property type="entry name" value="LRR_8"/>
    <property type="match status" value="3"/>
</dbReference>
<dbReference type="OrthoDB" id="1600340at2759"/>
<dbReference type="VEuPathDB" id="VectorBase:MDOMA2_009234"/>
<dbReference type="KEGG" id="mde:131800404"/>
<dbReference type="Proteomes" id="UP001652621">
    <property type="component" value="Unplaced"/>
</dbReference>
<protein>
    <submittedName>
        <fullName evidence="3">Leucine rich repeat protein</fullName>
    </submittedName>
    <submittedName>
        <fullName evidence="5">Leucine-rich repeat-containing protein 15-like</fullName>
    </submittedName>
</protein>
<dbReference type="PANTHER" id="PTHR45712:SF22">
    <property type="entry name" value="INSULIN-LIKE GROWTH FACTOR-BINDING PROTEIN COMPLEX ACID LABILE SUBUNIT"/>
    <property type="match status" value="1"/>
</dbReference>
<evidence type="ECO:0000256" key="2">
    <source>
        <dbReference type="ARBA" id="ARBA00022737"/>
    </source>
</evidence>
<evidence type="ECO:0000313" key="3">
    <source>
        <dbReference type="EMBL" id="AFP59362.1"/>
    </source>
</evidence>
<proteinExistence type="evidence at transcript level"/>
<keyword evidence="2" id="KW-0677">Repeat</keyword>
<sequence>MSLEKVKPFTSTIIIWIGLVVFYRIGSVHSGQVRRIWMQDHCRDGVCGDIVIDRTDYVIMSQTAVEKHIILTFVNSSIAKIPHLMFDTFPNLQVLRMENCSVDTFERPQFEGASNLMNLFLGHNRLKEIPRNTFLGADNLNVLMLNHNQLTTLNNYSFHSLKELKQLSLDSNMLESLPSGVFVPLRKLLDINLARNRLKSLPKGIFDSNLNLTHISLAGNSLKTFKSEIFQYQYRIASLDLSDNVLQELTLNFPLLESVCANNCDMRKLTIMGIVRELELRNNSLRDIPHIPNASNVTALDLSHNPLGSLQGNPFRRFSGLLRLNLSSTGLHDVDEGVFKNQAHLKSLDISSNSLFTLKITMFDHLKDLQYFYFQQNNWNCDFLQLIMTSFVKRRDISFLEDSIAPEFVDDYIDGMACWYENTRSSKKCDGSPLTDAALELAIVRNDIDRMMEAIDRKFIKLFQLMEEMKLRL</sequence>
<organism evidence="3">
    <name type="scientific">Musca domestica</name>
    <name type="common">House fly</name>
    <dbReference type="NCBI Taxonomy" id="7370"/>
    <lineage>
        <taxon>Eukaryota</taxon>
        <taxon>Metazoa</taxon>
        <taxon>Ecdysozoa</taxon>
        <taxon>Arthropoda</taxon>
        <taxon>Hexapoda</taxon>
        <taxon>Insecta</taxon>
        <taxon>Pterygota</taxon>
        <taxon>Neoptera</taxon>
        <taxon>Endopterygota</taxon>
        <taxon>Diptera</taxon>
        <taxon>Brachycera</taxon>
        <taxon>Muscomorpha</taxon>
        <taxon>Muscoidea</taxon>
        <taxon>Muscidae</taxon>
        <taxon>Musca</taxon>
    </lineage>
</organism>
<keyword evidence="4" id="KW-1185">Reference proteome</keyword>
<dbReference type="RefSeq" id="XP_058985495.1">
    <property type="nucleotide sequence ID" value="XM_059129512.1"/>
</dbReference>
<reference evidence="5" key="2">
    <citation type="submission" date="2025-05" db="UniProtKB">
        <authorList>
            <consortium name="RefSeq"/>
        </authorList>
    </citation>
    <scope>IDENTIFICATION</scope>
    <source>
        <strain evidence="5">Aabys</strain>
        <tissue evidence="5">Whole body</tissue>
    </source>
</reference>
<dbReference type="InterPro" id="IPR050333">
    <property type="entry name" value="SLRP"/>
</dbReference>
<dbReference type="VEuPathDB" id="VectorBase:MDOA014360"/>
<dbReference type="SMART" id="SM00369">
    <property type="entry name" value="LRR_TYP"/>
    <property type="match status" value="8"/>
</dbReference>
<dbReference type="CTD" id="43074"/>
<dbReference type="AlphaFoldDB" id="T1P9V8"/>
<dbReference type="InterPro" id="IPR032675">
    <property type="entry name" value="LRR_dom_sf"/>
</dbReference>
<name>T1P9V8_MUSDO</name>
<dbReference type="InterPro" id="IPR001611">
    <property type="entry name" value="Leu-rich_rpt"/>
</dbReference>
<dbReference type="PANTHER" id="PTHR45712">
    <property type="entry name" value="AGAP008170-PA"/>
    <property type="match status" value="1"/>
</dbReference>
<evidence type="ECO:0000313" key="4">
    <source>
        <dbReference type="Proteomes" id="UP001652621"/>
    </source>
</evidence>
<keyword evidence="1" id="KW-0433">Leucine-rich repeat</keyword>
<gene>
    <name evidence="5" type="primary">LOC131800404</name>
</gene>